<dbReference type="EMBL" id="GL883023">
    <property type="protein sequence ID" value="EGG16573.1"/>
    <property type="molecule type" value="Genomic_DNA"/>
</dbReference>
<dbReference type="Pfam" id="PF00300">
    <property type="entry name" value="His_Phos_1"/>
    <property type="match status" value="1"/>
</dbReference>
<dbReference type="SMART" id="SM00855">
    <property type="entry name" value="PGAM"/>
    <property type="match status" value="1"/>
</dbReference>
<sequence>MSDDNSVIYVTRHGLREDWANKEWRMTATRKSDPPLSSDGFNVAIDLGEECLKHRQDIKHILCSPMERCVQTATEIAKRLNLTIKLEYGCIEWLGPAPEDHLEPLSVDELSRLYPIDLSYKPSTTFIPHAESIQDLSIRTKKFVEYVKETYKGESVIIVTHAATLISICRNVINDKSYPFRSGVCSLTKFVHDSTTESQWKVDFAGLATYLRGGEQYHWTFPQGQ</sequence>
<name>F4Q6R3_CACFS</name>
<dbReference type="InterPro" id="IPR051710">
    <property type="entry name" value="Phosphatase_SH3-domain"/>
</dbReference>
<dbReference type="PANTHER" id="PTHR16469:SF51">
    <property type="entry name" value="TRANSCRIPTION FACTOR TAU 55 KDA SUBUNIT"/>
    <property type="match status" value="1"/>
</dbReference>
<dbReference type="PANTHER" id="PTHR16469">
    <property type="entry name" value="UBIQUITIN-ASSOCIATED AND SH3 DOMAIN-CONTAINING BA-RELATED"/>
    <property type="match status" value="1"/>
</dbReference>
<organism evidence="1 2">
    <name type="scientific">Cavenderia fasciculata</name>
    <name type="common">Slime mold</name>
    <name type="synonym">Dictyostelium fasciculatum</name>
    <dbReference type="NCBI Taxonomy" id="261658"/>
    <lineage>
        <taxon>Eukaryota</taxon>
        <taxon>Amoebozoa</taxon>
        <taxon>Evosea</taxon>
        <taxon>Eumycetozoa</taxon>
        <taxon>Dictyostelia</taxon>
        <taxon>Acytosteliales</taxon>
        <taxon>Cavenderiaceae</taxon>
        <taxon>Cavenderia</taxon>
    </lineage>
</organism>
<dbReference type="AlphaFoldDB" id="F4Q6R3"/>
<dbReference type="Proteomes" id="UP000007797">
    <property type="component" value="Unassembled WGS sequence"/>
</dbReference>
<dbReference type="InterPro" id="IPR029033">
    <property type="entry name" value="His_PPase_superfam"/>
</dbReference>
<dbReference type="GeneID" id="14868570"/>
<dbReference type="RefSeq" id="XP_004354973.1">
    <property type="nucleotide sequence ID" value="XM_004354921.1"/>
</dbReference>
<dbReference type="InterPro" id="IPR013078">
    <property type="entry name" value="His_Pase_superF_clade-1"/>
</dbReference>
<dbReference type="SUPFAM" id="SSF53254">
    <property type="entry name" value="Phosphoglycerate mutase-like"/>
    <property type="match status" value="1"/>
</dbReference>
<accession>F4Q6R3</accession>
<evidence type="ECO:0000313" key="2">
    <source>
        <dbReference type="Proteomes" id="UP000007797"/>
    </source>
</evidence>
<dbReference type="KEGG" id="dfa:DFA_09120"/>
<dbReference type="OMA" id="WIARHAN"/>
<proteinExistence type="predicted"/>
<dbReference type="CDD" id="cd07067">
    <property type="entry name" value="HP_PGM_like"/>
    <property type="match status" value="1"/>
</dbReference>
<evidence type="ECO:0000313" key="1">
    <source>
        <dbReference type="EMBL" id="EGG16573.1"/>
    </source>
</evidence>
<evidence type="ECO:0008006" key="3">
    <source>
        <dbReference type="Google" id="ProtNLM"/>
    </source>
</evidence>
<gene>
    <name evidence="1" type="ORF">DFA_09120</name>
</gene>
<dbReference type="OrthoDB" id="414418at2759"/>
<protein>
    <recommendedName>
        <fullName evidence="3">Phosphoglycerate mutase family protein</fullName>
    </recommendedName>
</protein>
<reference evidence="2" key="1">
    <citation type="journal article" date="2011" name="Genome Res.">
        <title>Phylogeny-wide analysis of social amoeba genomes highlights ancient origins for complex intercellular communication.</title>
        <authorList>
            <person name="Heidel A.J."/>
            <person name="Lawal H.M."/>
            <person name="Felder M."/>
            <person name="Schilde C."/>
            <person name="Helps N.R."/>
            <person name="Tunggal B."/>
            <person name="Rivero F."/>
            <person name="John U."/>
            <person name="Schleicher M."/>
            <person name="Eichinger L."/>
            <person name="Platzer M."/>
            <person name="Noegel A.A."/>
            <person name="Schaap P."/>
            <person name="Gloeckner G."/>
        </authorList>
    </citation>
    <scope>NUCLEOTIDE SEQUENCE [LARGE SCALE GENOMIC DNA]</scope>
    <source>
        <strain evidence="2">SH3</strain>
    </source>
</reference>
<keyword evidence="2" id="KW-1185">Reference proteome</keyword>
<dbReference type="Gene3D" id="3.40.50.1240">
    <property type="entry name" value="Phosphoglycerate mutase-like"/>
    <property type="match status" value="1"/>
</dbReference>